<name>A0A835I3Q5_9MAGN</name>
<comment type="caution">
    <text evidence="1">The sequence shown here is derived from an EMBL/GenBank/DDBJ whole genome shotgun (WGS) entry which is preliminary data.</text>
</comment>
<proteinExistence type="predicted"/>
<gene>
    <name evidence="1" type="ORF">IFM89_012512</name>
</gene>
<keyword evidence="2" id="KW-1185">Reference proteome</keyword>
<evidence type="ECO:0000313" key="1">
    <source>
        <dbReference type="EMBL" id="KAF9609072.1"/>
    </source>
</evidence>
<dbReference type="PANTHER" id="PTHR38400">
    <property type="entry name" value="OS02G0317800 PROTEIN"/>
    <property type="match status" value="1"/>
</dbReference>
<dbReference type="OrthoDB" id="1885095at2759"/>
<dbReference type="AlphaFoldDB" id="A0A835I3Q5"/>
<evidence type="ECO:0000313" key="2">
    <source>
        <dbReference type="Proteomes" id="UP000631114"/>
    </source>
</evidence>
<accession>A0A835I3Q5</accession>
<sequence length="262" mass="29401">MVEFLQPKPPIAGGASIAQRKIPVVVDDNKENEEIYEAIVSCLEHDNKRNQQVPPLPLQQRCPADQIYKGLVPPIQQAQSGGYIDYFLINFEKGKKLAINVLQFGYDREESGIKILLDWKYFLLQYSTKGRNQFVDVKKAITPGYSYVGICLCNGQKEQGSEEGDDDNGSEVAILCITKSGEVLNYQAFTNAKGMYTVAETMPESGRWDVCLARPISSFHDQCTHHGDASIGVKFTYKLPSGYSHTIRPFLYRPSNVPMYCV</sequence>
<dbReference type="EMBL" id="JADFTS010000004">
    <property type="protein sequence ID" value="KAF9609072.1"/>
    <property type="molecule type" value="Genomic_DNA"/>
</dbReference>
<protein>
    <submittedName>
        <fullName evidence="1">Uncharacterized protein</fullName>
    </submittedName>
</protein>
<organism evidence="1 2">
    <name type="scientific">Coptis chinensis</name>
    <dbReference type="NCBI Taxonomy" id="261450"/>
    <lineage>
        <taxon>Eukaryota</taxon>
        <taxon>Viridiplantae</taxon>
        <taxon>Streptophyta</taxon>
        <taxon>Embryophyta</taxon>
        <taxon>Tracheophyta</taxon>
        <taxon>Spermatophyta</taxon>
        <taxon>Magnoliopsida</taxon>
        <taxon>Ranunculales</taxon>
        <taxon>Ranunculaceae</taxon>
        <taxon>Coptidoideae</taxon>
        <taxon>Coptis</taxon>
    </lineage>
</organism>
<dbReference type="Proteomes" id="UP000631114">
    <property type="component" value="Unassembled WGS sequence"/>
</dbReference>
<reference evidence="1 2" key="1">
    <citation type="submission" date="2020-10" db="EMBL/GenBank/DDBJ databases">
        <title>The Coptis chinensis genome and diversification of protoberbering-type alkaloids.</title>
        <authorList>
            <person name="Wang B."/>
            <person name="Shu S."/>
            <person name="Song C."/>
            <person name="Liu Y."/>
        </authorList>
    </citation>
    <scope>NUCLEOTIDE SEQUENCE [LARGE SCALE GENOMIC DNA]</scope>
    <source>
        <strain evidence="1">HL-2020</strain>
        <tissue evidence="1">Leaf</tissue>
    </source>
</reference>